<sequence length="272" mass="31426">MPYPIAKLAYGLRCRLHDLADPIERYRLQIAAGNPSICPPKVAIMSTLNSELRDVENELVVTQIQPWGPPKSVGYDKDKLLCFSGKFSIRNCEQWDVTSEIWDHLVIESRTLHIYSCLISKEMLEILASRTVNTIIRVIHRTDFFFELNIADIFKTFPYIQELELDGIISTGTWMTDIQKHQKCKLWRVYLRRLVNARDVFRSDGLVEFLKAQQRGFELYVTVPDNVDSGVMQIICDILTLQLKPWSGGSCSAYTHVTVNHHSKEAIYYLRN</sequence>
<name>A0A7E4UQD3_PANRE</name>
<dbReference type="Proteomes" id="UP000492821">
    <property type="component" value="Unassembled WGS sequence"/>
</dbReference>
<reference evidence="1" key="1">
    <citation type="journal article" date="2013" name="Genetics">
        <title>The draft genome and transcriptome of Panagrellus redivivus are shaped by the harsh demands of a free-living lifestyle.</title>
        <authorList>
            <person name="Srinivasan J."/>
            <person name="Dillman A.R."/>
            <person name="Macchietto M.G."/>
            <person name="Heikkinen L."/>
            <person name="Lakso M."/>
            <person name="Fracchia K.M."/>
            <person name="Antoshechkin I."/>
            <person name="Mortazavi A."/>
            <person name="Wong G."/>
            <person name="Sternberg P.W."/>
        </authorList>
    </citation>
    <scope>NUCLEOTIDE SEQUENCE [LARGE SCALE GENOMIC DNA]</scope>
    <source>
        <strain evidence="1">MT8872</strain>
    </source>
</reference>
<proteinExistence type="predicted"/>
<dbReference type="AlphaFoldDB" id="A0A7E4UQD3"/>
<reference evidence="2" key="2">
    <citation type="submission" date="2020-10" db="UniProtKB">
        <authorList>
            <consortium name="WormBaseParasite"/>
        </authorList>
    </citation>
    <scope>IDENTIFICATION</scope>
</reference>
<keyword evidence="1" id="KW-1185">Reference proteome</keyword>
<evidence type="ECO:0000313" key="1">
    <source>
        <dbReference type="Proteomes" id="UP000492821"/>
    </source>
</evidence>
<evidence type="ECO:0000313" key="2">
    <source>
        <dbReference type="WBParaSite" id="Pan_g11560.t1"/>
    </source>
</evidence>
<dbReference type="WBParaSite" id="Pan_g11560.t1">
    <property type="protein sequence ID" value="Pan_g11560.t1"/>
    <property type="gene ID" value="Pan_g11560"/>
</dbReference>
<protein>
    <submittedName>
        <fullName evidence="2">F-box domain-containing protein</fullName>
    </submittedName>
</protein>
<accession>A0A7E4UQD3</accession>
<organism evidence="1 2">
    <name type="scientific">Panagrellus redivivus</name>
    <name type="common">Microworm</name>
    <dbReference type="NCBI Taxonomy" id="6233"/>
    <lineage>
        <taxon>Eukaryota</taxon>
        <taxon>Metazoa</taxon>
        <taxon>Ecdysozoa</taxon>
        <taxon>Nematoda</taxon>
        <taxon>Chromadorea</taxon>
        <taxon>Rhabditida</taxon>
        <taxon>Tylenchina</taxon>
        <taxon>Panagrolaimomorpha</taxon>
        <taxon>Panagrolaimoidea</taxon>
        <taxon>Panagrolaimidae</taxon>
        <taxon>Panagrellus</taxon>
    </lineage>
</organism>